<dbReference type="Proteomes" id="UP000434342">
    <property type="component" value="Unassembled WGS sequence"/>
</dbReference>
<dbReference type="GO" id="GO:0016747">
    <property type="term" value="F:acyltransferase activity, transferring groups other than amino-acyl groups"/>
    <property type="evidence" value="ECO:0007669"/>
    <property type="project" value="InterPro"/>
</dbReference>
<dbReference type="Pfam" id="PF00583">
    <property type="entry name" value="Acetyltransf_1"/>
    <property type="match status" value="1"/>
</dbReference>
<dbReference type="InterPro" id="IPR050832">
    <property type="entry name" value="Bact_Acetyltransf"/>
</dbReference>
<evidence type="ECO:0000256" key="2">
    <source>
        <dbReference type="ARBA" id="ARBA00023315"/>
    </source>
</evidence>
<reference evidence="4 5" key="1">
    <citation type="submission" date="2019-08" db="EMBL/GenBank/DDBJ databases">
        <title>In-depth cultivation of the pig gut microbiome towards novel bacterial diversity and tailored functional studies.</title>
        <authorList>
            <person name="Wylensek D."/>
            <person name="Hitch T.C.A."/>
            <person name="Clavel T."/>
        </authorList>
    </citation>
    <scope>NUCLEOTIDE SEQUENCE [LARGE SCALE GENOMIC DNA]</scope>
    <source>
        <strain evidence="4 5">WB01_CNA04</strain>
    </source>
</reference>
<dbReference type="CDD" id="cd04301">
    <property type="entry name" value="NAT_SF"/>
    <property type="match status" value="1"/>
</dbReference>
<accession>A0A6N7WYE4</accession>
<dbReference type="RefSeq" id="WP_154541908.1">
    <property type="nucleotide sequence ID" value="NZ_VUND01000002.1"/>
</dbReference>
<evidence type="ECO:0000256" key="1">
    <source>
        <dbReference type="ARBA" id="ARBA00022679"/>
    </source>
</evidence>
<dbReference type="InterPro" id="IPR000182">
    <property type="entry name" value="GNAT_dom"/>
</dbReference>
<dbReference type="EMBL" id="VUND01000002">
    <property type="protein sequence ID" value="MST61021.1"/>
    <property type="molecule type" value="Genomic_DNA"/>
</dbReference>
<dbReference type="Gene3D" id="3.40.630.30">
    <property type="match status" value="1"/>
</dbReference>
<organism evidence="4 5">
    <name type="scientific">Parafannyhessea umbonata</name>
    <dbReference type="NCBI Taxonomy" id="604330"/>
    <lineage>
        <taxon>Bacteria</taxon>
        <taxon>Bacillati</taxon>
        <taxon>Actinomycetota</taxon>
        <taxon>Coriobacteriia</taxon>
        <taxon>Coriobacteriales</taxon>
        <taxon>Atopobiaceae</taxon>
        <taxon>Parafannyhessea</taxon>
    </lineage>
</organism>
<feature type="domain" description="N-acetyltransferase" evidence="3">
    <location>
        <begin position="1"/>
        <end position="139"/>
    </location>
</feature>
<evidence type="ECO:0000313" key="5">
    <source>
        <dbReference type="Proteomes" id="UP000434342"/>
    </source>
</evidence>
<name>A0A6N7WYE4_9ACTN</name>
<dbReference type="PANTHER" id="PTHR43877">
    <property type="entry name" value="AMINOALKYLPHOSPHONATE N-ACETYLTRANSFERASE-RELATED-RELATED"/>
    <property type="match status" value="1"/>
</dbReference>
<evidence type="ECO:0000313" key="4">
    <source>
        <dbReference type="EMBL" id="MST61021.1"/>
    </source>
</evidence>
<dbReference type="PANTHER" id="PTHR43877:SF2">
    <property type="entry name" value="AMINOALKYLPHOSPHONATE N-ACETYLTRANSFERASE-RELATED"/>
    <property type="match status" value="1"/>
</dbReference>
<keyword evidence="1 4" id="KW-0808">Transferase</keyword>
<dbReference type="PROSITE" id="PS51186">
    <property type="entry name" value="GNAT"/>
    <property type="match status" value="1"/>
</dbReference>
<proteinExistence type="predicted"/>
<protein>
    <submittedName>
        <fullName evidence="4">GNAT family N-acetyltransferase</fullName>
    </submittedName>
</protein>
<gene>
    <name evidence="4" type="ORF">FYJ69_08970</name>
</gene>
<comment type="caution">
    <text evidence="4">The sequence shown here is derived from an EMBL/GenBank/DDBJ whole genome shotgun (WGS) entry which is preliminary data.</text>
</comment>
<sequence>MPHDDQNALFIAPATELEEERIHTLLRAYNARHWPKDMPSFSLTARAEGELAGGIVAYLVASTVEVEYLFVQERFRGHGIARALLARVESQAKEHGAKKILLNTYGFQAPGLYRHLGFQEVATVDDVLGTSWHIFLKHI</sequence>
<dbReference type="SUPFAM" id="SSF55729">
    <property type="entry name" value="Acyl-CoA N-acyltransferases (Nat)"/>
    <property type="match status" value="1"/>
</dbReference>
<dbReference type="InterPro" id="IPR016181">
    <property type="entry name" value="Acyl_CoA_acyltransferase"/>
</dbReference>
<dbReference type="AlphaFoldDB" id="A0A6N7WYE4"/>
<evidence type="ECO:0000259" key="3">
    <source>
        <dbReference type="PROSITE" id="PS51186"/>
    </source>
</evidence>
<keyword evidence="2" id="KW-0012">Acyltransferase</keyword>